<dbReference type="STRING" id="1437608.GCA_000771645_02392"/>
<dbReference type="GO" id="GO:0047265">
    <property type="term" value="F:poly(glycerol-phosphate) alpha-glucosyltransferase activity"/>
    <property type="evidence" value="ECO:0007669"/>
    <property type="project" value="UniProtKB-EC"/>
</dbReference>
<evidence type="ECO:0000256" key="3">
    <source>
        <dbReference type="SAM" id="MobiDB-lite"/>
    </source>
</evidence>
<feature type="compositionally biased region" description="Low complexity" evidence="3">
    <location>
        <begin position="48"/>
        <end position="58"/>
    </location>
</feature>
<dbReference type="EC" id="2.4.1.52" evidence="6"/>
<dbReference type="Gene3D" id="3.40.50.2000">
    <property type="entry name" value="Glycogen Phosphorylase B"/>
    <property type="match status" value="2"/>
</dbReference>
<dbReference type="InterPro" id="IPR028098">
    <property type="entry name" value="Glyco_trans_4-like_N"/>
</dbReference>
<dbReference type="Pfam" id="PF00534">
    <property type="entry name" value="Glycos_transf_1"/>
    <property type="match status" value="1"/>
</dbReference>
<evidence type="ECO:0000259" key="5">
    <source>
        <dbReference type="Pfam" id="PF13439"/>
    </source>
</evidence>
<feature type="domain" description="Glycosyl transferase family 1" evidence="4">
    <location>
        <begin position="254"/>
        <end position="406"/>
    </location>
</feature>
<organism evidence="6 7">
    <name type="scientific">Bifidobacterium biavatii DSM 23969</name>
    <dbReference type="NCBI Taxonomy" id="1437608"/>
    <lineage>
        <taxon>Bacteria</taxon>
        <taxon>Bacillati</taxon>
        <taxon>Actinomycetota</taxon>
        <taxon>Actinomycetes</taxon>
        <taxon>Bifidobacteriales</taxon>
        <taxon>Bifidobacteriaceae</taxon>
        <taxon>Bifidobacterium</taxon>
    </lineage>
</organism>
<comment type="caution">
    <text evidence="6">The sequence shown here is derived from an EMBL/GenBank/DDBJ whole genome shotgun (WGS) entry which is preliminary data.</text>
</comment>
<keyword evidence="1 6" id="KW-0328">Glycosyltransferase</keyword>
<keyword evidence="7" id="KW-1185">Reference proteome</keyword>
<proteinExistence type="predicted"/>
<dbReference type="Proteomes" id="UP000029108">
    <property type="component" value="Unassembled WGS sequence"/>
</dbReference>
<evidence type="ECO:0000256" key="2">
    <source>
        <dbReference type="ARBA" id="ARBA00022679"/>
    </source>
</evidence>
<dbReference type="EMBL" id="JGYN01000009">
    <property type="protein sequence ID" value="KFI51588.1"/>
    <property type="molecule type" value="Genomic_DNA"/>
</dbReference>
<feature type="region of interest" description="Disordered" evidence="3">
    <location>
        <begin position="42"/>
        <end position="86"/>
    </location>
</feature>
<dbReference type="AlphaFoldDB" id="A0A086ZYI8"/>
<sequence>MTSPRQSVHVAFFSGDITRSGGTENVSIMLANALVSEALLPETSSQEAGGASAPSAGPSRKENAGGVFRRGTSDSESDNAARSASGIAERAVSHSLTGGAYTQPPLKLSFISLFEENPKPFFPIDSRVTRHTVYPTVTHGIQHYFDTVRRLKTIVKEQRVDILVDIDGILDMYSLPLKRSTGVKVISWEHFNYHQNPGVPYRKLTRRWAARKADAIVTLTEADRKLYECNTHPKCPVIAIPNPMQRITPEPVYDVDSRTIISSGRLTYQKGFDMLVDVAARVLPQHPDWRWLILGEGEDRPMLEQKITQANLGKQLILTGRVDNMADYYRKAAMFVMTSRFEGLPMVLLEAKAHKLPIVSFDCETGPAEIVTDGVNGELVAPGDIADMAGRIDLLIDDEERRVRYAIHAWDDADRFSKALIVRQWSALLNSHAICEK</sequence>
<dbReference type="InterPro" id="IPR001296">
    <property type="entry name" value="Glyco_trans_1"/>
</dbReference>
<gene>
    <name evidence="6" type="ORF">BBIA_1613</name>
</gene>
<dbReference type="Pfam" id="PF13439">
    <property type="entry name" value="Glyco_transf_4"/>
    <property type="match status" value="1"/>
</dbReference>
<feature type="domain" description="Glycosyltransferase subfamily 4-like N-terminal" evidence="5">
    <location>
        <begin position="126"/>
        <end position="243"/>
    </location>
</feature>
<dbReference type="eggNOG" id="COG0438">
    <property type="taxonomic scope" value="Bacteria"/>
</dbReference>
<evidence type="ECO:0000313" key="6">
    <source>
        <dbReference type="EMBL" id="KFI51588.1"/>
    </source>
</evidence>
<keyword evidence="2 6" id="KW-0808">Transferase</keyword>
<dbReference type="PANTHER" id="PTHR12526:SF630">
    <property type="entry name" value="GLYCOSYLTRANSFERASE"/>
    <property type="match status" value="1"/>
</dbReference>
<name>A0A086ZYI8_9BIFI</name>
<evidence type="ECO:0000256" key="1">
    <source>
        <dbReference type="ARBA" id="ARBA00022676"/>
    </source>
</evidence>
<accession>A0A086ZYI8</accession>
<dbReference type="CDD" id="cd03820">
    <property type="entry name" value="GT4_AmsD-like"/>
    <property type="match status" value="1"/>
</dbReference>
<evidence type="ECO:0000259" key="4">
    <source>
        <dbReference type="Pfam" id="PF00534"/>
    </source>
</evidence>
<protein>
    <submittedName>
        <fullName evidence="6">Glycosyltransferase, group 1 family protein</fullName>
        <ecNumber evidence="6">2.4.1.52</ecNumber>
    </submittedName>
</protein>
<dbReference type="PANTHER" id="PTHR12526">
    <property type="entry name" value="GLYCOSYLTRANSFERASE"/>
    <property type="match status" value="1"/>
</dbReference>
<dbReference type="SUPFAM" id="SSF53756">
    <property type="entry name" value="UDP-Glycosyltransferase/glycogen phosphorylase"/>
    <property type="match status" value="1"/>
</dbReference>
<reference evidence="6 7" key="1">
    <citation type="submission" date="2014-03" db="EMBL/GenBank/DDBJ databases">
        <title>Genomics of Bifidobacteria.</title>
        <authorList>
            <person name="Ventura M."/>
            <person name="Milani C."/>
            <person name="Lugli G.A."/>
        </authorList>
    </citation>
    <scope>NUCLEOTIDE SEQUENCE [LARGE SCALE GENOMIC DNA]</scope>
    <source>
        <strain evidence="6 7">DSM 23969</strain>
    </source>
</reference>
<evidence type="ECO:0000313" key="7">
    <source>
        <dbReference type="Proteomes" id="UP000029108"/>
    </source>
</evidence>